<organism evidence="1">
    <name type="scientific">Cacopsylla melanoneura</name>
    <dbReference type="NCBI Taxonomy" id="428564"/>
    <lineage>
        <taxon>Eukaryota</taxon>
        <taxon>Metazoa</taxon>
        <taxon>Ecdysozoa</taxon>
        <taxon>Arthropoda</taxon>
        <taxon>Hexapoda</taxon>
        <taxon>Insecta</taxon>
        <taxon>Pterygota</taxon>
        <taxon>Neoptera</taxon>
        <taxon>Paraneoptera</taxon>
        <taxon>Hemiptera</taxon>
        <taxon>Sternorrhyncha</taxon>
        <taxon>Psylloidea</taxon>
        <taxon>Psyllidae</taxon>
        <taxon>Psyllinae</taxon>
        <taxon>Cacopsylla</taxon>
    </lineage>
</organism>
<reference evidence="1" key="1">
    <citation type="submission" date="2021-05" db="EMBL/GenBank/DDBJ databases">
        <authorList>
            <person name="Alioto T."/>
            <person name="Alioto T."/>
            <person name="Gomez Garrido J."/>
        </authorList>
    </citation>
    <scope>NUCLEOTIDE SEQUENCE</scope>
</reference>
<name>A0A8D9EB94_9HEMI</name>
<protein>
    <submittedName>
        <fullName evidence="1">Uncharacterized protein</fullName>
    </submittedName>
</protein>
<accession>A0A8D9EB94</accession>
<evidence type="ECO:0000313" key="1">
    <source>
        <dbReference type="EMBL" id="CAG6745410.1"/>
    </source>
</evidence>
<dbReference type="AlphaFoldDB" id="A0A8D9EB94"/>
<sequence length="105" mass="12267">MKFPMVHSVRWKTPHGMKFPMKHSVSWKTPNGMKFPTLSTLHPTPSHMHPKSRRMHSSLSFYSDRSIAIFRVVSVFSNVFHGSFCTPSFQNEVELSYQCELRRPN</sequence>
<proteinExistence type="predicted"/>
<dbReference type="EMBL" id="HBUF01494198">
    <property type="protein sequence ID" value="CAG6745410.1"/>
    <property type="molecule type" value="Transcribed_RNA"/>
</dbReference>